<protein>
    <submittedName>
        <fullName evidence="6">TetR/AcrR family transcriptional regulator</fullName>
    </submittedName>
</protein>
<sequence>MNKDTTLGRRELNKRQTRERLLNAAREVLAAEGQGGTVEEIAERAEVSRATFFNYFPSKDDLLAALYETHMDSLTRVVDDLLARETTTQARIVGLFTDFVREAEALPGYLRAMTLELERISTSPQVVAARGDRFTAQIVRIVDLGVRRGEVRTDHPPQFLAQMVSAIYLSTIRYWHHDPAYDFVGTFANAGLFVAESLAPVEK</sequence>
<dbReference type="Proteomes" id="UP001152755">
    <property type="component" value="Unassembled WGS sequence"/>
</dbReference>
<dbReference type="SUPFAM" id="SSF46689">
    <property type="entry name" value="Homeodomain-like"/>
    <property type="match status" value="1"/>
</dbReference>
<dbReference type="PROSITE" id="PS50977">
    <property type="entry name" value="HTH_TETR_2"/>
    <property type="match status" value="1"/>
</dbReference>
<dbReference type="InterPro" id="IPR001647">
    <property type="entry name" value="HTH_TetR"/>
</dbReference>
<dbReference type="InterPro" id="IPR050109">
    <property type="entry name" value="HTH-type_TetR-like_transc_reg"/>
</dbReference>
<keyword evidence="2 4" id="KW-0238">DNA-binding</keyword>
<keyword evidence="3" id="KW-0804">Transcription</keyword>
<dbReference type="PANTHER" id="PTHR30055:SF234">
    <property type="entry name" value="HTH-TYPE TRANSCRIPTIONAL REGULATOR BETI"/>
    <property type="match status" value="1"/>
</dbReference>
<dbReference type="GO" id="GO:0003700">
    <property type="term" value="F:DNA-binding transcription factor activity"/>
    <property type="evidence" value="ECO:0007669"/>
    <property type="project" value="TreeGrafter"/>
</dbReference>
<dbReference type="InterPro" id="IPR009057">
    <property type="entry name" value="Homeodomain-like_sf"/>
</dbReference>
<dbReference type="InterPro" id="IPR036271">
    <property type="entry name" value="Tet_transcr_reg_TetR-rel_C_sf"/>
</dbReference>
<evidence type="ECO:0000256" key="3">
    <source>
        <dbReference type="ARBA" id="ARBA00023163"/>
    </source>
</evidence>
<dbReference type="EMBL" id="JANRHA010000001">
    <property type="protein sequence ID" value="MDG3013506.1"/>
    <property type="molecule type" value="Genomic_DNA"/>
</dbReference>
<comment type="caution">
    <text evidence="6">The sequence shown here is derived from an EMBL/GenBank/DDBJ whole genome shotgun (WGS) entry which is preliminary data.</text>
</comment>
<feature type="domain" description="HTH tetR-type" evidence="5">
    <location>
        <begin position="15"/>
        <end position="74"/>
    </location>
</feature>
<organism evidence="6 7">
    <name type="scientific">Speluncibacter jeojiensis</name>
    <dbReference type="NCBI Taxonomy" id="2710754"/>
    <lineage>
        <taxon>Bacteria</taxon>
        <taxon>Bacillati</taxon>
        <taxon>Actinomycetota</taxon>
        <taxon>Actinomycetes</taxon>
        <taxon>Mycobacteriales</taxon>
        <taxon>Speluncibacteraceae</taxon>
        <taxon>Speluncibacter</taxon>
    </lineage>
</organism>
<evidence type="ECO:0000256" key="4">
    <source>
        <dbReference type="PROSITE-ProRule" id="PRU00335"/>
    </source>
</evidence>
<dbReference type="Pfam" id="PF00440">
    <property type="entry name" value="TetR_N"/>
    <property type="match status" value="1"/>
</dbReference>
<gene>
    <name evidence="6" type="ORF">NVS88_02920</name>
</gene>
<dbReference type="AlphaFoldDB" id="A0A9X4RG01"/>
<dbReference type="PANTHER" id="PTHR30055">
    <property type="entry name" value="HTH-TYPE TRANSCRIPTIONAL REGULATOR RUTR"/>
    <property type="match status" value="1"/>
</dbReference>
<keyword evidence="1" id="KW-0805">Transcription regulation</keyword>
<dbReference type="Gene3D" id="1.10.357.10">
    <property type="entry name" value="Tetracycline Repressor, domain 2"/>
    <property type="match status" value="1"/>
</dbReference>
<keyword evidence="7" id="KW-1185">Reference proteome</keyword>
<feature type="DNA-binding region" description="H-T-H motif" evidence="4">
    <location>
        <begin position="37"/>
        <end position="56"/>
    </location>
</feature>
<evidence type="ECO:0000259" key="5">
    <source>
        <dbReference type="PROSITE" id="PS50977"/>
    </source>
</evidence>
<name>A0A9X4RG01_9ACTN</name>
<dbReference type="GO" id="GO:0000976">
    <property type="term" value="F:transcription cis-regulatory region binding"/>
    <property type="evidence" value="ECO:0007669"/>
    <property type="project" value="TreeGrafter"/>
</dbReference>
<dbReference type="Gene3D" id="1.10.10.60">
    <property type="entry name" value="Homeodomain-like"/>
    <property type="match status" value="1"/>
</dbReference>
<proteinExistence type="predicted"/>
<evidence type="ECO:0000313" key="7">
    <source>
        <dbReference type="Proteomes" id="UP001152755"/>
    </source>
</evidence>
<dbReference type="SUPFAM" id="SSF48498">
    <property type="entry name" value="Tetracyclin repressor-like, C-terminal domain"/>
    <property type="match status" value="1"/>
</dbReference>
<reference evidence="6" key="1">
    <citation type="submission" date="2022-08" db="EMBL/GenBank/DDBJ databases">
        <title>Genome analysis of Corynebacteriales strain.</title>
        <authorList>
            <person name="Lee S.D."/>
        </authorList>
    </citation>
    <scope>NUCLEOTIDE SEQUENCE</scope>
    <source>
        <strain evidence="6">D3-21</strain>
    </source>
</reference>
<dbReference type="PRINTS" id="PR00455">
    <property type="entry name" value="HTHTETR"/>
</dbReference>
<evidence type="ECO:0000313" key="6">
    <source>
        <dbReference type="EMBL" id="MDG3013506.1"/>
    </source>
</evidence>
<evidence type="ECO:0000256" key="2">
    <source>
        <dbReference type="ARBA" id="ARBA00023125"/>
    </source>
</evidence>
<dbReference type="RefSeq" id="WP_332519113.1">
    <property type="nucleotide sequence ID" value="NZ_JANRHA010000001.1"/>
</dbReference>
<accession>A0A9X4RG01</accession>
<evidence type="ECO:0000256" key="1">
    <source>
        <dbReference type="ARBA" id="ARBA00023015"/>
    </source>
</evidence>